<dbReference type="RefSeq" id="WP_378259971.1">
    <property type="nucleotide sequence ID" value="NZ_JBHUKR010000001.1"/>
</dbReference>
<dbReference type="Pfam" id="PF00196">
    <property type="entry name" value="GerE"/>
    <property type="match status" value="1"/>
</dbReference>
<dbReference type="PROSITE" id="PS00622">
    <property type="entry name" value="HTH_LUXR_1"/>
    <property type="match status" value="1"/>
</dbReference>
<dbReference type="Proteomes" id="UP001597417">
    <property type="component" value="Unassembled WGS sequence"/>
</dbReference>
<dbReference type="EMBL" id="JBHUKR010000001">
    <property type="protein sequence ID" value="MFD2414781.1"/>
    <property type="molecule type" value="Genomic_DNA"/>
</dbReference>
<accession>A0ABW5FIM3</accession>
<evidence type="ECO:0000313" key="2">
    <source>
        <dbReference type="EMBL" id="MFD2414781.1"/>
    </source>
</evidence>
<organism evidence="2 3">
    <name type="scientific">Amycolatopsis pigmentata</name>
    <dbReference type="NCBI Taxonomy" id="450801"/>
    <lineage>
        <taxon>Bacteria</taxon>
        <taxon>Bacillati</taxon>
        <taxon>Actinomycetota</taxon>
        <taxon>Actinomycetes</taxon>
        <taxon>Pseudonocardiales</taxon>
        <taxon>Pseudonocardiaceae</taxon>
        <taxon>Amycolatopsis</taxon>
    </lineage>
</organism>
<dbReference type="Gene3D" id="3.40.50.300">
    <property type="entry name" value="P-loop containing nucleotide triphosphate hydrolases"/>
    <property type="match status" value="1"/>
</dbReference>
<reference evidence="3" key="1">
    <citation type="journal article" date="2019" name="Int. J. Syst. Evol. Microbiol.">
        <title>The Global Catalogue of Microorganisms (GCM) 10K type strain sequencing project: providing services to taxonomists for standard genome sequencing and annotation.</title>
        <authorList>
            <consortium name="The Broad Institute Genomics Platform"/>
            <consortium name="The Broad Institute Genome Sequencing Center for Infectious Disease"/>
            <person name="Wu L."/>
            <person name="Ma J."/>
        </authorList>
    </citation>
    <scope>NUCLEOTIDE SEQUENCE [LARGE SCALE GENOMIC DNA]</scope>
    <source>
        <strain evidence="3">CGMCC 4.7645</strain>
    </source>
</reference>
<dbReference type="PRINTS" id="PR00038">
    <property type="entry name" value="HTHLUXR"/>
</dbReference>
<dbReference type="Gene3D" id="1.10.10.10">
    <property type="entry name" value="Winged helix-like DNA-binding domain superfamily/Winged helix DNA-binding domain"/>
    <property type="match status" value="1"/>
</dbReference>
<dbReference type="Gene3D" id="1.25.40.10">
    <property type="entry name" value="Tetratricopeptide repeat domain"/>
    <property type="match status" value="1"/>
</dbReference>
<dbReference type="PROSITE" id="PS50043">
    <property type="entry name" value="HTH_LUXR_2"/>
    <property type="match status" value="1"/>
</dbReference>
<dbReference type="GO" id="GO:0005524">
    <property type="term" value="F:ATP binding"/>
    <property type="evidence" value="ECO:0007669"/>
    <property type="project" value="UniProtKB-KW"/>
</dbReference>
<gene>
    <name evidence="2" type="ORF">ACFSXZ_00355</name>
</gene>
<protein>
    <submittedName>
        <fullName evidence="2">ATP-binding protein</fullName>
    </submittedName>
</protein>
<keyword evidence="3" id="KW-1185">Reference proteome</keyword>
<dbReference type="InterPro" id="IPR011990">
    <property type="entry name" value="TPR-like_helical_dom_sf"/>
</dbReference>
<keyword evidence="2" id="KW-0547">Nucleotide-binding</keyword>
<dbReference type="SUPFAM" id="SSF52540">
    <property type="entry name" value="P-loop containing nucleoside triphosphate hydrolases"/>
    <property type="match status" value="1"/>
</dbReference>
<sequence length="731" mass="80451">MTLTGVGGTGKTRLAVHVARKVRRAFTDGVWLVELADLRDPALLGETVASTLGLSDVSNRDPERMLADYVADKQLLLVLDNCEHLVIACARLVAVLLVNAPGLRVLVTSRAPLEVGGERVWPVEPLSLPPEGRAPGDDQPYEALTLFEQRAADVVPGFAVTDGNKAAVTRLCRRLDGLPLAIELAAARLRILDVDDLLARVEDRFQLLTHGGRAAPARHQTLRAAIEWSFELCTELERVVWARLSVFPGEFDLAAAEEVCACDGVVAEDVFTGIAGLVGKSLLTKRDEGSVARYRMLDTIREYGSEQLGEEKKKLFRRRHRDFYLRLAERAEAAWFGPCQAQWLERFYAERPNVRVALEFCRTEPGEARTGLRMAGALYWYWGVRAVRDGRWSLDKALASDTAPSPERATALWALGWITAAQGDIARALAVLSDSCDLAREFGDETTQGHAQLFIGLARWFASDLQGAADAHERAVVHYRNAGAEGPLPIMALGDLGACVGMLGGIERGVRLCQECIAECQTRGERWARSWALFHLSLFCWLQRDLPQATARAREALRLKYPFHDQAGIAWCVQVLGWVAAAEQDVRRAVVLFGIAETLWEHVGGWFGGWDTAGEWSSQYQAEARSTLGGPAYEAGFRQGASFTFDEAVTYALGEHLPTEPVAPAPAPRETPLTRREHEVAALVAQGLSNKDIATALVVARRTVESHVDHILNKLGYTSRAQIAAWITEQR</sequence>
<keyword evidence="2" id="KW-0067">ATP-binding</keyword>
<dbReference type="InterPro" id="IPR058852">
    <property type="entry name" value="HTH_77"/>
</dbReference>
<feature type="domain" description="HTH luxR-type" evidence="1">
    <location>
        <begin position="666"/>
        <end position="731"/>
    </location>
</feature>
<dbReference type="SMART" id="SM00421">
    <property type="entry name" value="HTH_LUXR"/>
    <property type="match status" value="1"/>
</dbReference>
<dbReference type="InterPro" id="IPR027417">
    <property type="entry name" value="P-loop_NTPase"/>
</dbReference>
<dbReference type="InterPro" id="IPR002182">
    <property type="entry name" value="NB-ARC"/>
</dbReference>
<dbReference type="SUPFAM" id="SSF48452">
    <property type="entry name" value="TPR-like"/>
    <property type="match status" value="1"/>
</dbReference>
<dbReference type="SUPFAM" id="SSF46894">
    <property type="entry name" value="C-terminal effector domain of the bipartite response regulators"/>
    <property type="match status" value="1"/>
</dbReference>
<evidence type="ECO:0000259" key="1">
    <source>
        <dbReference type="PROSITE" id="PS50043"/>
    </source>
</evidence>
<proteinExistence type="predicted"/>
<dbReference type="PANTHER" id="PTHR47691">
    <property type="entry name" value="REGULATOR-RELATED"/>
    <property type="match status" value="1"/>
</dbReference>
<dbReference type="InterPro" id="IPR036388">
    <property type="entry name" value="WH-like_DNA-bd_sf"/>
</dbReference>
<dbReference type="Pfam" id="PF00931">
    <property type="entry name" value="NB-ARC"/>
    <property type="match status" value="1"/>
</dbReference>
<dbReference type="InterPro" id="IPR000792">
    <property type="entry name" value="Tscrpt_reg_LuxR_C"/>
</dbReference>
<dbReference type="Pfam" id="PF25872">
    <property type="entry name" value="HTH_77"/>
    <property type="match status" value="1"/>
</dbReference>
<dbReference type="PANTHER" id="PTHR47691:SF3">
    <property type="entry name" value="HTH-TYPE TRANSCRIPTIONAL REGULATOR RV0890C-RELATED"/>
    <property type="match status" value="1"/>
</dbReference>
<dbReference type="CDD" id="cd06170">
    <property type="entry name" value="LuxR_C_like"/>
    <property type="match status" value="1"/>
</dbReference>
<comment type="caution">
    <text evidence="2">The sequence shown here is derived from an EMBL/GenBank/DDBJ whole genome shotgun (WGS) entry which is preliminary data.</text>
</comment>
<name>A0ABW5FIM3_9PSEU</name>
<dbReference type="InterPro" id="IPR016032">
    <property type="entry name" value="Sig_transdc_resp-reg_C-effctor"/>
</dbReference>
<evidence type="ECO:0000313" key="3">
    <source>
        <dbReference type="Proteomes" id="UP001597417"/>
    </source>
</evidence>